<dbReference type="EMBL" id="CACRXK020011584">
    <property type="protein sequence ID" value="CAB4021718.1"/>
    <property type="molecule type" value="Genomic_DNA"/>
</dbReference>
<feature type="compositionally biased region" description="Polar residues" evidence="1">
    <location>
        <begin position="241"/>
        <end position="263"/>
    </location>
</feature>
<feature type="region of interest" description="Disordered" evidence="1">
    <location>
        <begin position="207"/>
        <end position="264"/>
    </location>
</feature>
<keyword evidence="2" id="KW-0347">Helicase</keyword>
<evidence type="ECO:0000256" key="1">
    <source>
        <dbReference type="SAM" id="MobiDB-lite"/>
    </source>
</evidence>
<dbReference type="AlphaFoldDB" id="A0A7D9KYD6"/>
<protein>
    <submittedName>
        <fullName evidence="2">ATP-dependent DNA helicase</fullName>
    </submittedName>
</protein>
<feature type="compositionally biased region" description="Basic and acidic residues" evidence="1">
    <location>
        <begin position="228"/>
        <end position="239"/>
    </location>
</feature>
<feature type="compositionally biased region" description="Basic residues" evidence="1">
    <location>
        <begin position="212"/>
        <end position="223"/>
    </location>
</feature>
<keyword evidence="2" id="KW-0067">ATP-binding</keyword>
<accession>A0A7D9KYD6</accession>
<keyword evidence="2" id="KW-0547">Nucleotide-binding</keyword>
<name>A0A7D9KYD6_PARCT</name>
<proteinExistence type="predicted"/>
<reference evidence="2" key="1">
    <citation type="submission" date="2020-04" db="EMBL/GenBank/DDBJ databases">
        <authorList>
            <person name="Alioto T."/>
            <person name="Alioto T."/>
            <person name="Gomez Garrido J."/>
        </authorList>
    </citation>
    <scope>NUCLEOTIDE SEQUENCE</scope>
    <source>
        <strain evidence="2">A484AB</strain>
    </source>
</reference>
<gene>
    <name evidence="2" type="ORF">PACLA_8A009525</name>
</gene>
<dbReference type="Proteomes" id="UP001152795">
    <property type="component" value="Unassembled WGS sequence"/>
</dbReference>
<keyword evidence="2" id="KW-0378">Hydrolase</keyword>
<dbReference type="OrthoDB" id="6009802at2759"/>
<organism evidence="2 3">
    <name type="scientific">Paramuricea clavata</name>
    <name type="common">Red gorgonian</name>
    <name type="synonym">Violescent sea-whip</name>
    <dbReference type="NCBI Taxonomy" id="317549"/>
    <lineage>
        <taxon>Eukaryota</taxon>
        <taxon>Metazoa</taxon>
        <taxon>Cnidaria</taxon>
        <taxon>Anthozoa</taxon>
        <taxon>Octocorallia</taxon>
        <taxon>Malacalcyonacea</taxon>
        <taxon>Plexauridae</taxon>
        <taxon>Paramuricea</taxon>
    </lineage>
</organism>
<comment type="caution">
    <text evidence="2">The sequence shown here is derived from an EMBL/GenBank/DDBJ whole genome shotgun (WGS) entry which is preliminary data.</text>
</comment>
<keyword evidence="3" id="KW-1185">Reference proteome</keyword>
<sequence>MYPDFGYGNSLDVILVDFDDAEANGLKDVIGKEKAEKILRGCQVHWTRSCQRVAKLVTKTREEQNLFLYLGNQILRRTKKENVKKLFDILSGSCDILEANNFVEGSQIELFECTDSQCWKKLNNWTEWWCRPNHLQMFTKAFTKLEGNEWENAPSTTNPVESINRQSIHEKGSSLYALLENIYLEDRTHAAKLSAIGTNVTLSYSGGEEARRKNRNSRKRKRSSLTLNKDDNAPPDKRKNIYSSVSTKQNGNKRSNPQATNLKGRNLIGSKVKVEYQELSSVGKQINYLGWFEGKVTAYNRNNYSIS</sequence>
<evidence type="ECO:0000313" key="3">
    <source>
        <dbReference type="Proteomes" id="UP001152795"/>
    </source>
</evidence>
<dbReference type="GO" id="GO:0004386">
    <property type="term" value="F:helicase activity"/>
    <property type="evidence" value="ECO:0007669"/>
    <property type="project" value="UniProtKB-KW"/>
</dbReference>
<evidence type="ECO:0000313" key="2">
    <source>
        <dbReference type="EMBL" id="CAB4021718.1"/>
    </source>
</evidence>